<reference evidence="6 7" key="1">
    <citation type="submission" date="2024-03" db="EMBL/GenBank/DDBJ databases">
        <title>Human intestinal bacterial collection.</title>
        <authorList>
            <person name="Pauvert C."/>
            <person name="Hitch T.C.A."/>
            <person name="Clavel T."/>
        </authorList>
    </citation>
    <scope>NUCLEOTIDE SEQUENCE [LARGE SCALE GENOMIC DNA]</scope>
    <source>
        <strain evidence="6 7">CLA-JM-H11</strain>
    </source>
</reference>
<accession>A0ABV1GHK9</accession>
<dbReference type="PANTHER" id="PTHR30055">
    <property type="entry name" value="HTH-TYPE TRANSCRIPTIONAL REGULATOR RUTR"/>
    <property type="match status" value="1"/>
</dbReference>
<dbReference type="PROSITE" id="PS50977">
    <property type="entry name" value="HTH_TETR_2"/>
    <property type="match status" value="1"/>
</dbReference>
<evidence type="ECO:0000256" key="1">
    <source>
        <dbReference type="ARBA" id="ARBA00023015"/>
    </source>
</evidence>
<dbReference type="InterPro" id="IPR009057">
    <property type="entry name" value="Homeodomain-like_sf"/>
</dbReference>
<dbReference type="PANTHER" id="PTHR30055:SF234">
    <property type="entry name" value="HTH-TYPE TRANSCRIPTIONAL REGULATOR BETI"/>
    <property type="match status" value="1"/>
</dbReference>
<evidence type="ECO:0000313" key="7">
    <source>
        <dbReference type="Proteomes" id="UP001477672"/>
    </source>
</evidence>
<dbReference type="InterPro" id="IPR001647">
    <property type="entry name" value="HTH_TetR"/>
</dbReference>
<evidence type="ECO:0000256" key="2">
    <source>
        <dbReference type="ARBA" id="ARBA00023125"/>
    </source>
</evidence>
<gene>
    <name evidence="6" type="ORF">WMO24_11935</name>
</gene>
<keyword evidence="7" id="KW-1185">Reference proteome</keyword>
<organism evidence="6 7">
    <name type="scientific">Ruthenibacterium intestinale</name>
    <dbReference type="NCBI Taxonomy" id="3133163"/>
    <lineage>
        <taxon>Bacteria</taxon>
        <taxon>Bacillati</taxon>
        <taxon>Bacillota</taxon>
        <taxon>Clostridia</taxon>
        <taxon>Eubacteriales</taxon>
        <taxon>Oscillospiraceae</taxon>
        <taxon>Ruthenibacterium</taxon>
    </lineage>
</organism>
<dbReference type="RefSeq" id="WP_349216659.1">
    <property type="nucleotide sequence ID" value="NZ_JBBMFA010000101.1"/>
</dbReference>
<dbReference type="Gene3D" id="1.10.357.10">
    <property type="entry name" value="Tetracycline Repressor, domain 2"/>
    <property type="match status" value="1"/>
</dbReference>
<evidence type="ECO:0000256" key="3">
    <source>
        <dbReference type="ARBA" id="ARBA00023163"/>
    </source>
</evidence>
<protein>
    <submittedName>
        <fullName evidence="6">TetR/AcrR family transcriptional regulator</fullName>
    </submittedName>
</protein>
<keyword evidence="3" id="KW-0804">Transcription</keyword>
<sequence>MSLPDRRIDPKILKSAEEEFMEKGFADASLREICKKAGVTTGAMYKRYPGKEALFEAVVGPTLQDIEEMALNIERYDYEQLAHGKMQSVWDMSSTTLKTIVRFSYERYDGFKLLLCRSEGSTHANFLHDFVSHHAKQTVKFLEAVTQQDDRDSQIDEEEIHMLLTAFWSTLFEPIVHDLPLEKALRHCEYVAKLFNWQAIFGF</sequence>
<feature type="domain" description="HTH tetR-type" evidence="5">
    <location>
        <begin position="6"/>
        <end position="66"/>
    </location>
</feature>
<proteinExistence type="predicted"/>
<evidence type="ECO:0000259" key="5">
    <source>
        <dbReference type="PROSITE" id="PS50977"/>
    </source>
</evidence>
<name>A0ABV1GHK9_9FIRM</name>
<keyword evidence="1" id="KW-0805">Transcription regulation</keyword>
<evidence type="ECO:0000313" key="6">
    <source>
        <dbReference type="EMBL" id="MEQ2521132.1"/>
    </source>
</evidence>
<comment type="caution">
    <text evidence="6">The sequence shown here is derived from an EMBL/GenBank/DDBJ whole genome shotgun (WGS) entry which is preliminary data.</text>
</comment>
<dbReference type="InterPro" id="IPR050109">
    <property type="entry name" value="HTH-type_TetR-like_transc_reg"/>
</dbReference>
<dbReference type="Pfam" id="PF00440">
    <property type="entry name" value="TetR_N"/>
    <property type="match status" value="1"/>
</dbReference>
<feature type="DNA-binding region" description="H-T-H motif" evidence="4">
    <location>
        <begin position="29"/>
        <end position="48"/>
    </location>
</feature>
<dbReference type="PRINTS" id="PR00455">
    <property type="entry name" value="HTHTETR"/>
</dbReference>
<dbReference type="EMBL" id="JBBMFA010000101">
    <property type="protein sequence ID" value="MEQ2521132.1"/>
    <property type="molecule type" value="Genomic_DNA"/>
</dbReference>
<dbReference type="SUPFAM" id="SSF46689">
    <property type="entry name" value="Homeodomain-like"/>
    <property type="match status" value="1"/>
</dbReference>
<dbReference type="Proteomes" id="UP001477672">
    <property type="component" value="Unassembled WGS sequence"/>
</dbReference>
<evidence type="ECO:0000256" key="4">
    <source>
        <dbReference type="PROSITE-ProRule" id="PRU00335"/>
    </source>
</evidence>
<keyword evidence="2 4" id="KW-0238">DNA-binding</keyword>